<dbReference type="Proteomes" id="UP000000263">
    <property type="component" value="Chromosome"/>
</dbReference>
<evidence type="ECO:0000313" key="2">
    <source>
        <dbReference type="EMBL" id="ABU60423.1"/>
    </source>
</evidence>
<dbReference type="HOGENOM" id="CLU_091606_2_0_0"/>
<feature type="transmembrane region" description="Helical" evidence="1">
    <location>
        <begin position="70"/>
        <end position="97"/>
    </location>
</feature>
<dbReference type="AlphaFoldDB" id="A7NS77"/>
<keyword evidence="1" id="KW-0472">Membrane</keyword>
<dbReference type="Pfam" id="PF12822">
    <property type="entry name" value="ECF_trnsprt"/>
    <property type="match status" value="1"/>
</dbReference>
<evidence type="ECO:0000313" key="3">
    <source>
        <dbReference type="Proteomes" id="UP000000263"/>
    </source>
</evidence>
<keyword evidence="2" id="KW-0808">Transferase</keyword>
<keyword evidence="1" id="KW-0812">Transmembrane</keyword>
<dbReference type="Gene3D" id="1.10.1760.20">
    <property type="match status" value="1"/>
</dbReference>
<dbReference type="InterPro" id="IPR024529">
    <property type="entry name" value="ECF_trnsprt_substrate-spec"/>
</dbReference>
<dbReference type="GO" id="GO:0016301">
    <property type="term" value="F:kinase activity"/>
    <property type="evidence" value="ECO:0007669"/>
    <property type="project" value="UniProtKB-KW"/>
</dbReference>
<feature type="transmembrane region" description="Helical" evidence="1">
    <location>
        <begin position="42"/>
        <end position="64"/>
    </location>
</feature>
<keyword evidence="1" id="KW-1133">Transmembrane helix</keyword>
<gene>
    <name evidence="2" type="ordered locus">Rcas_4407</name>
</gene>
<keyword evidence="3" id="KW-1185">Reference proteome</keyword>
<dbReference type="EMBL" id="CP000804">
    <property type="protein sequence ID" value="ABU60423.1"/>
    <property type="molecule type" value="Genomic_DNA"/>
</dbReference>
<evidence type="ECO:0000256" key="1">
    <source>
        <dbReference type="SAM" id="Phobius"/>
    </source>
</evidence>
<feature type="transmembrane region" description="Helical" evidence="1">
    <location>
        <begin position="172"/>
        <end position="190"/>
    </location>
</feature>
<reference evidence="2 3" key="1">
    <citation type="submission" date="2007-08" db="EMBL/GenBank/DDBJ databases">
        <title>Complete sequence of Roseiflexus castenholzii DSM 13941.</title>
        <authorList>
            <consortium name="US DOE Joint Genome Institute"/>
            <person name="Copeland A."/>
            <person name="Lucas S."/>
            <person name="Lapidus A."/>
            <person name="Barry K."/>
            <person name="Glavina del Rio T."/>
            <person name="Dalin E."/>
            <person name="Tice H."/>
            <person name="Pitluck S."/>
            <person name="Thompson L.S."/>
            <person name="Brettin T."/>
            <person name="Bruce D."/>
            <person name="Detter J.C."/>
            <person name="Han C."/>
            <person name="Tapia R."/>
            <person name="Schmutz J."/>
            <person name="Larimer F."/>
            <person name="Land M."/>
            <person name="Hauser L."/>
            <person name="Kyrpides N."/>
            <person name="Mikhailova N."/>
            <person name="Bryant D.A."/>
            <person name="Hanada S."/>
            <person name="Tsukatani Y."/>
            <person name="Richardson P."/>
        </authorList>
    </citation>
    <scope>NUCLEOTIDE SEQUENCE [LARGE SCALE GENOMIC DNA]</scope>
    <source>
        <strain evidence="3">DSM 13941 / HLO8</strain>
    </source>
</reference>
<dbReference type="GO" id="GO:0022857">
    <property type="term" value="F:transmembrane transporter activity"/>
    <property type="evidence" value="ECO:0007669"/>
    <property type="project" value="InterPro"/>
</dbReference>
<accession>A7NS77</accession>
<feature type="transmembrane region" description="Helical" evidence="1">
    <location>
        <begin position="138"/>
        <end position="160"/>
    </location>
</feature>
<dbReference type="eggNOG" id="COG3275">
    <property type="taxonomic scope" value="Bacteria"/>
</dbReference>
<dbReference type="STRING" id="383372.Rcas_4407"/>
<dbReference type="KEGG" id="rca:Rcas_4407"/>
<proteinExistence type="predicted"/>
<name>A7NS77_ROSCS</name>
<dbReference type="RefSeq" id="WP_012122844.1">
    <property type="nucleotide sequence ID" value="NC_009767.1"/>
</dbReference>
<protein>
    <submittedName>
        <fullName evidence="2">Signal transduction histidine kinase, LytS</fullName>
    </submittedName>
</protein>
<organism evidence="2 3">
    <name type="scientific">Roseiflexus castenholzii (strain DSM 13941 / HLO8)</name>
    <dbReference type="NCBI Taxonomy" id="383372"/>
    <lineage>
        <taxon>Bacteria</taxon>
        <taxon>Bacillati</taxon>
        <taxon>Chloroflexota</taxon>
        <taxon>Chloroflexia</taxon>
        <taxon>Chloroflexales</taxon>
        <taxon>Roseiflexineae</taxon>
        <taxon>Roseiflexaceae</taxon>
        <taxon>Roseiflexus</taxon>
    </lineage>
</organism>
<dbReference type="OrthoDB" id="9766854at2"/>
<keyword evidence="2" id="KW-0418">Kinase</keyword>
<sequence length="197" mass="20018">MTTSTTSQRSGLSSTALALIPIAIAINVALGQLVQSVLKLPIYLDSIGTVLVGVLLGPLAGAITGVLANVIWGLTLAPSALPFAAVAAVIGLIAGYARQYGAMQVWWKMALAGVITGVVAAAISAPIAAYVFGGVTGAGTDVLVAIFQNFGASVLGASFMQGAVSDPLDKTITYLIVWAIISALPKRLLARFGVHDK</sequence>
<feature type="transmembrane region" description="Helical" evidence="1">
    <location>
        <begin position="109"/>
        <end position="132"/>
    </location>
</feature>
<feature type="transmembrane region" description="Helical" evidence="1">
    <location>
        <begin position="12"/>
        <end position="30"/>
    </location>
</feature>